<name>A0AAW1H5V5_SAPOF</name>
<feature type="compositionally biased region" description="Polar residues" evidence="2">
    <location>
        <begin position="1290"/>
        <end position="1302"/>
    </location>
</feature>
<feature type="region of interest" description="Disordered" evidence="2">
    <location>
        <begin position="1279"/>
        <end position="1303"/>
    </location>
</feature>
<feature type="region of interest" description="Disordered" evidence="2">
    <location>
        <begin position="482"/>
        <end position="610"/>
    </location>
</feature>
<evidence type="ECO:0000256" key="1">
    <source>
        <dbReference type="SAM" id="Coils"/>
    </source>
</evidence>
<dbReference type="PANTHER" id="PTHR31434">
    <property type="entry name" value="S PHASE CYCLIN A-ASSOCIATED PROTEIN IN THE ENDOPLASMIC RETICULUM"/>
    <property type="match status" value="1"/>
</dbReference>
<feature type="compositionally biased region" description="Polar residues" evidence="2">
    <location>
        <begin position="1342"/>
        <end position="1354"/>
    </location>
</feature>
<feature type="coiled-coil region" evidence="1">
    <location>
        <begin position="718"/>
        <end position="757"/>
    </location>
</feature>
<evidence type="ECO:0000259" key="3">
    <source>
        <dbReference type="Pfam" id="PF16501"/>
    </source>
</evidence>
<feature type="region of interest" description="Disordered" evidence="2">
    <location>
        <begin position="256"/>
        <end position="276"/>
    </location>
</feature>
<protein>
    <recommendedName>
        <fullName evidence="3">S phase cyclin A-associated protein in the endoplasmic reticulum N-terminal domain-containing protein</fullName>
    </recommendedName>
</protein>
<accession>A0AAW1H5V5</accession>
<feature type="compositionally biased region" description="Polar residues" evidence="2">
    <location>
        <begin position="1584"/>
        <end position="1597"/>
    </location>
</feature>
<keyword evidence="5" id="KW-1185">Reference proteome</keyword>
<dbReference type="Pfam" id="PF16501">
    <property type="entry name" value="SCAPER_N"/>
    <property type="match status" value="1"/>
</dbReference>
<dbReference type="EMBL" id="JBDFQZ010000013">
    <property type="protein sequence ID" value="KAK9669200.1"/>
    <property type="molecule type" value="Genomic_DNA"/>
</dbReference>
<feature type="compositionally biased region" description="Basic and acidic residues" evidence="2">
    <location>
        <begin position="644"/>
        <end position="657"/>
    </location>
</feature>
<feature type="coiled-coil region" evidence="1">
    <location>
        <begin position="996"/>
        <end position="1054"/>
    </location>
</feature>
<comment type="caution">
    <text evidence="4">The sequence shown here is derived from an EMBL/GenBank/DDBJ whole genome shotgun (WGS) entry which is preliminary data.</text>
</comment>
<reference evidence="4" key="1">
    <citation type="submission" date="2024-03" db="EMBL/GenBank/DDBJ databases">
        <title>WGS assembly of Saponaria officinalis var. Norfolk2.</title>
        <authorList>
            <person name="Jenkins J."/>
            <person name="Shu S."/>
            <person name="Grimwood J."/>
            <person name="Barry K."/>
            <person name="Goodstein D."/>
            <person name="Schmutz J."/>
            <person name="Leebens-Mack J."/>
            <person name="Osbourn A."/>
        </authorList>
    </citation>
    <scope>NUCLEOTIDE SEQUENCE [LARGE SCALE GENOMIC DNA]</scope>
    <source>
        <strain evidence="4">JIC</strain>
    </source>
</reference>
<feature type="compositionally biased region" description="Polar residues" evidence="2">
    <location>
        <begin position="591"/>
        <end position="610"/>
    </location>
</feature>
<feature type="compositionally biased region" description="Polar residues" evidence="2">
    <location>
        <begin position="555"/>
        <end position="581"/>
    </location>
</feature>
<feature type="compositionally biased region" description="Polar residues" evidence="2">
    <location>
        <begin position="482"/>
        <end position="494"/>
    </location>
</feature>
<feature type="region of interest" description="Disordered" evidence="2">
    <location>
        <begin position="1576"/>
        <end position="1597"/>
    </location>
</feature>
<dbReference type="PANTHER" id="PTHR31434:SF2">
    <property type="entry name" value="S PHASE CYCLIN A-ASSOCIATED PROTEIN IN THE ENDOPLASMIC RETICULUM"/>
    <property type="match status" value="1"/>
</dbReference>
<evidence type="ECO:0000313" key="4">
    <source>
        <dbReference type="EMBL" id="KAK9669200.1"/>
    </source>
</evidence>
<feature type="region of interest" description="Disordered" evidence="2">
    <location>
        <begin position="1"/>
        <end position="63"/>
    </location>
</feature>
<feature type="compositionally biased region" description="Basic and acidic residues" evidence="2">
    <location>
        <begin position="512"/>
        <end position="524"/>
    </location>
</feature>
<feature type="region of interest" description="Disordered" evidence="2">
    <location>
        <begin position="644"/>
        <end position="664"/>
    </location>
</feature>
<evidence type="ECO:0000256" key="2">
    <source>
        <dbReference type="SAM" id="MobiDB-lite"/>
    </source>
</evidence>
<feature type="compositionally biased region" description="Low complexity" evidence="2">
    <location>
        <begin position="1323"/>
        <end position="1337"/>
    </location>
</feature>
<organism evidence="4 5">
    <name type="scientific">Saponaria officinalis</name>
    <name type="common">Common soapwort</name>
    <name type="synonym">Lychnis saponaria</name>
    <dbReference type="NCBI Taxonomy" id="3572"/>
    <lineage>
        <taxon>Eukaryota</taxon>
        <taxon>Viridiplantae</taxon>
        <taxon>Streptophyta</taxon>
        <taxon>Embryophyta</taxon>
        <taxon>Tracheophyta</taxon>
        <taxon>Spermatophyta</taxon>
        <taxon>Magnoliopsida</taxon>
        <taxon>eudicotyledons</taxon>
        <taxon>Gunneridae</taxon>
        <taxon>Pentapetalae</taxon>
        <taxon>Caryophyllales</taxon>
        <taxon>Caryophyllaceae</taxon>
        <taxon>Caryophylleae</taxon>
        <taxon>Saponaria</taxon>
    </lineage>
</organism>
<feature type="domain" description="S phase cyclin A-associated protein in the endoplasmic reticulum N-terminal" evidence="3">
    <location>
        <begin position="335"/>
        <end position="436"/>
    </location>
</feature>
<dbReference type="InterPro" id="IPR032446">
    <property type="entry name" value="SCAPER_N"/>
</dbReference>
<feature type="compositionally biased region" description="Polar residues" evidence="2">
    <location>
        <begin position="34"/>
        <end position="43"/>
    </location>
</feature>
<evidence type="ECO:0000313" key="5">
    <source>
        <dbReference type="Proteomes" id="UP001443914"/>
    </source>
</evidence>
<dbReference type="Proteomes" id="UP001443914">
    <property type="component" value="Unassembled WGS sequence"/>
</dbReference>
<sequence>MTGVGDGDDQGSGWFQVKKKHRSSSKFSIRNWVGGSSRQQTNGRSKDSDNKNRPHVSKPGKDCVDNCVVDDDNGCVETPPQTILTTAASESTSTQNESLSERMPDIKTKIKWGDLDDDLLAPGGGSLAVSEIRFGKIGDDDLATCHLSTCNSSNSFPVVSKDIVEVLNEASDPCATMEENCKEVSEVASTSVEILTTTGTTSDACRTANNIDGNEVTNDDAYRTVNDLDDKELANCDVEPTNKYLSALEFPCSSDERPTKTVEVSSPVPLPDVDETGLSSVNIDNVDVEVIIVEDPEVSSSEQCRADDKSVPNVTSEDILSTAPFMNTVGEREGESKERFRERLWSFLFENLNRAVDELYLLCELECDLEQVKEAILVLQEAESDFRELNIRVEEFDKLKKISFQPPGGAVPSMKGDHRRPHALSWEVRRMTTSPHRAEILSSSLEAFKKVQEERAKERTTGDVSAIGSQFSTCSSVPIDSHNSPIICDTSETGSKLRRKSGIGDATSVNMSRERRGTDSERSSKLSVQKGRLSPSTSNPNASVNMSRERRGTDSGRSSKTLVQNGRLSPSTSDPNVSVNMSRERRGIDSGRSSKMLVQNGRLSLSTSDLNTNKLPPRVISANTKCSTELEKDSDFVETIRRHSCASEKDKERDRRKSQSWKPADAWKEKRNWEEILATPCRLSSRLSYSPCMSRKSAERARILHDKLMSPDKRKKTALDLKKEAEEKHARAMRIRNELESERIQKLQRTSEKLNRASERQAVRSMKLKEGMHARHQQSESRHEAYIAKVVKRAGDESNKVNEVRFITSLNEENKKFLLRQKLHDSELRRAEKFQVLKIKQKEDVAREEAVMERRKLIEAEKLQRLAETQKRKEEAQLRREEERKASSAAREARAMEQLRRKEERAKAQQEEAELLAQRLAERLRESEQRRKVYLEQIRERASMDFRDQSSPLMRRLVNRDGQGRSITPGSVDDVQENSLIGGENFSAVNAGAGMQQSLKRRIKKIRQRLMALKHDVPEILVTENTGIGYRTGMATARVKIGRWLQELQRLRQERKEGAVSIGLISAEIIKFLEGKELELLASRKAGLLDFISSALPASHVSKPEASQVTIYLLRLLKVVLFVPANRSYFLSQNLLPPIIPMLSAALESYIRIAASLNVSGSSTSQLTKTSSENFDSISEVLDGFLCTVTMIIGLPTSDERQRQMQDGLLELVVCYQIIHRLRDLFALYDRPQVEGSLFPSSILLSINLLVVLTSRPCDISSINWECILVSENETEQSGVLNDSQDELQRPSSDPNGNSSLLKLSGDATKVEQQTISIESDCNNNNETNIPSSNISPKEGKNSNSGIVTRNGQSTGLKQPHAFILSAISETGLVSLPSLLTAVLLQANNKSSEQGSYVLPSNFEEVATGVLKFLNNLALMDIAFMQKMLARPDLKTEFFHIMSFLLTHCTNSWKAATDQVGLLLLESLLLLGYFSLFHPGNQAVLRWGNSPTILHKVCDLPFSFFSDPELMPILAGTLVAACFSCEQNKDVIQQELSTDMILSLVKSSRSILPPARSISPTDNLLTEDLTLSSTLEPRKPIRSTARNSRPLTTKGGATSSSIALVSRLRKLDATSKVKSDALLEAPVTLSLYARFPESFVERAEQFFSAEP</sequence>
<gene>
    <name evidence="4" type="ORF">RND81_13G115200</name>
</gene>
<feature type="coiled-coil region" evidence="1">
    <location>
        <begin position="372"/>
        <end position="399"/>
    </location>
</feature>
<feature type="compositionally biased region" description="Polar residues" evidence="2">
    <location>
        <begin position="534"/>
        <end position="546"/>
    </location>
</feature>
<feature type="region of interest" description="Disordered" evidence="2">
    <location>
        <begin position="1317"/>
        <end position="1354"/>
    </location>
</feature>
<feature type="region of interest" description="Disordered" evidence="2">
    <location>
        <begin position="868"/>
        <end position="906"/>
    </location>
</feature>
<keyword evidence="1" id="KW-0175">Coiled coil</keyword>
<proteinExistence type="predicted"/>